<evidence type="ECO:0008006" key="3">
    <source>
        <dbReference type="Google" id="ProtNLM"/>
    </source>
</evidence>
<proteinExistence type="predicted"/>
<name>A0A1V0EE12_9CAUD</name>
<organism evidence="1 2">
    <name type="scientific">Caulobacter phage Ccr32</name>
    <dbReference type="NCBI Taxonomy" id="1959738"/>
    <lineage>
        <taxon>Viruses</taxon>
        <taxon>Duplodnaviria</taxon>
        <taxon>Heunggongvirae</taxon>
        <taxon>Uroviricota</taxon>
        <taxon>Caudoviricetes</taxon>
        <taxon>Jeanschmidtviridae</taxon>
        <taxon>Shapirovirus</taxon>
        <taxon>Shapirovirus cbk</taxon>
    </lineage>
</organism>
<evidence type="ECO:0000313" key="2">
    <source>
        <dbReference type="Proteomes" id="UP000222485"/>
    </source>
</evidence>
<sequence>MAETMSLSFRIEGAALVERARDRVIEGNWEHGLRILVEGLHGMSYELAIDILLGKHTLGGWSSDPEGVYLTDQDPEDETFKRYKETLDYQFAGVFKLDDGRIMRPYAVVDSFSKIDFDSRVRFLRLAQGSDPVFSRPKRYHDPRAEINGEEIDWAYRALHYADEPTQDIVRLVRMEGFHPSIRAAVLFKEVRDYPKLLLPKVETDAQKAVDVAIKAQRGLSKRGHVYEYGAGQDFDKEHYKTTMGIDQVPTAWSVRNPKYVDPDAKFVKDTLAEIDGDKRPAPAGDYAGAMNRMIKDEMDGGMDISAAVAMTQAKMALLGGMAEDPEQRLRAINDAYAAKYEKAEGRSVEEYRKAIIAQAGDDFFDLAYTDVNGKDVVLKVPTAPFEQWALWRTAGSHLAKPWKRVTYTGFKTFGDDPYHTDWVLGAGLNPEDWPIIEADNPPLHKAAWDKRFRLAEEKLGGNMRVLLGKGFVTGKIVMLKPGEALSPGEIGVIRNAGPDYVQAAQSAIEHNTALICENGGSVAHLVVEYLDKPLRLTRIENARKIFKDGMTVYLDFDKSTREIAKGGLGPSPADLGLDTEWEIFE</sequence>
<dbReference type="EMBL" id="KY555146">
    <property type="protein sequence ID" value="ARB15152.1"/>
    <property type="molecule type" value="Genomic_DNA"/>
</dbReference>
<protein>
    <recommendedName>
        <fullName evidence="3">PEP-utilising enzyme mobile domain-containing protein</fullName>
    </recommendedName>
</protein>
<accession>A0A1V0EE12</accession>
<reference evidence="2" key="1">
    <citation type="journal article" date="2017" name="Curr. Microbiol.">
        <title>Genomic Diversity of Type B3 Bacteriophages of Caulobacter crescentus.</title>
        <authorList>
            <person name="Ash K.T."/>
            <person name="Drake K.M."/>
            <person name="Gibbs W.S."/>
            <person name="Ely B."/>
        </authorList>
    </citation>
    <scope>NUCLEOTIDE SEQUENCE [LARGE SCALE GENOMIC DNA]</scope>
</reference>
<evidence type="ECO:0000313" key="1">
    <source>
        <dbReference type="EMBL" id="ARB15152.1"/>
    </source>
</evidence>
<dbReference type="Proteomes" id="UP000222485">
    <property type="component" value="Genome"/>
</dbReference>
<gene>
    <name evidence="1" type="ORF">Ccr32_gp234</name>
</gene>